<dbReference type="STRING" id="1122244.GCA_000426885_01728"/>
<reference evidence="1 2" key="1">
    <citation type="submission" date="2018-06" db="EMBL/GenBank/DDBJ databases">
        <authorList>
            <consortium name="Pathogen Informatics"/>
            <person name="Doyle S."/>
        </authorList>
    </citation>
    <scope>NUCLEOTIDE SEQUENCE [LARGE SCALE GENOMIC DNA]</scope>
    <source>
        <strain evidence="1 2">NCTC12877</strain>
    </source>
</reference>
<proteinExistence type="predicted"/>
<gene>
    <name evidence="1" type="ORF">NCTC12877_00148</name>
</gene>
<sequence>MTEPVRPTKAFKRIQATIDVSVEIALPDYLDLSDPETFEQMSGCGYPTDSEQDVYAHIVRLLLMGGENCQHDVFGWLREDIGWMNADTKYCQLDIEVEHCEITDC</sequence>
<dbReference type="OrthoDB" id="6694719at2"/>
<protein>
    <submittedName>
        <fullName evidence="1">Uncharacterized protein</fullName>
    </submittedName>
</protein>
<dbReference type="AlphaFoldDB" id="A0A378QVX5"/>
<keyword evidence="2" id="KW-1185">Reference proteome</keyword>
<name>A0A378QVX5_9GAMM</name>
<dbReference type="Proteomes" id="UP000254065">
    <property type="component" value="Unassembled WGS sequence"/>
</dbReference>
<organism evidence="1 2">
    <name type="scientific">Moraxella caprae</name>
    <dbReference type="NCBI Taxonomy" id="90240"/>
    <lineage>
        <taxon>Bacteria</taxon>
        <taxon>Pseudomonadati</taxon>
        <taxon>Pseudomonadota</taxon>
        <taxon>Gammaproteobacteria</taxon>
        <taxon>Moraxellales</taxon>
        <taxon>Moraxellaceae</taxon>
        <taxon>Moraxella</taxon>
    </lineage>
</organism>
<accession>A0A378QVX5</accession>
<evidence type="ECO:0000313" key="2">
    <source>
        <dbReference type="Proteomes" id="UP000254065"/>
    </source>
</evidence>
<dbReference type="RefSeq" id="WP_029103226.1">
    <property type="nucleotide sequence ID" value="NZ_UGQB01000004.1"/>
</dbReference>
<dbReference type="EMBL" id="UGQB01000004">
    <property type="protein sequence ID" value="STZ07193.1"/>
    <property type="molecule type" value="Genomic_DNA"/>
</dbReference>
<evidence type="ECO:0000313" key="1">
    <source>
        <dbReference type="EMBL" id="STZ07193.1"/>
    </source>
</evidence>